<evidence type="ECO:0000256" key="9">
    <source>
        <dbReference type="ARBA" id="ARBA00048816"/>
    </source>
</evidence>
<dbReference type="Pfam" id="PF00988">
    <property type="entry name" value="CPSase_sm_chain"/>
    <property type="match status" value="1"/>
</dbReference>
<dbReference type="NCBIfam" id="TIGR01368">
    <property type="entry name" value="CPSaseIIsmall"/>
    <property type="match status" value="1"/>
</dbReference>
<protein>
    <recommendedName>
        <fullName evidence="11">Carbamoyl phosphate synthase small chain</fullName>
        <ecNumber evidence="11">6.3.5.5</ecNumber>
    </recommendedName>
    <alternativeName>
        <fullName evidence="11">Carbamoyl phosphate synthetase glutamine chain</fullName>
    </alternativeName>
</protein>
<dbReference type="GO" id="GO:0006541">
    <property type="term" value="P:glutamine metabolic process"/>
    <property type="evidence" value="ECO:0007669"/>
    <property type="project" value="InterPro"/>
</dbReference>
<dbReference type="GO" id="GO:0006526">
    <property type="term" value="P:L-arginine biosynthetic process"/>
    <property type="evidence" value="ECO:0007669"/>
    <property type="project" value="UniProtKB-UniRule"/>
</dbReference>
<keyword evidence="4 11" id="KW-0436">Ligase</keyword>
<sequence length="365" mass="40826">MPEGFVFMKRYLILENGMIFEGKAFGASKDVIAEVVFTTAMTGYVETLTDLSYTGQAVVQTFPLIGNYGVMPEDAESGKISVSAYIVKEYCLTPSNFRSQSDLDSFLKKHGIVGMYGIDTRALTKILRRSGTMNGMITDDLNKADINAVRNYRIEKPVEKVSTKQIRRFCRNGRYRIALLDFGVKENIIRSLLKRNCDIYVLPHNTPADEILSLAPDGLFLSNGPGDPADNTEVIETLKKLLPHKIPTMGICLGHQLLALANGFRTQKLKFGHRGANHPVRDTRNGKIHITSQNHGYAVVSDSIKPDIADELFTNINDLSNEGLIYKNFPAFSVQFHPEACAGPKDTDFLFDEFIRLMEVNYAKR</sequence>
<evidence type="ECO:0000256" key="8">
    <source>
        <dbReference type="ARBA" id="ARBA00022975"/>
    </source>
</evidence>
<evidence type="ECO:0000256" key="6">
    <source>
        <dbReference type="ARBA" id="ARBA00022840"/>
    </source>
</evidence>
<name>L7VMY1_THES1</name>
<evidence type="ECO:0000313" key="14">
    <source>
        <dbReference type="Proteomes" id="UP000011220"/>
    </source>
</evidence>
<dbReference type="PANTHER" id="PTHR43418:SF7">
    <property type="entry name" value="CARBAMOYL-PHOSPHATE SYNTHASE SMALL CHAIN"/>
    <property type="match status" value="1"/>
</dbReference>
<feature type="active site" evidence="11">
    <location>
        <position position="337"/>
    </location>
</feature>
<feature type="binding site" evidence="11">
    <location>
        <position position="253"/>
    </location>
    <ligand>
        <name>L-glutamine</name>
        <dbReference type="ChEBI" id="CHEBI:58359"/>
    </ligand>
</feature>
<dbReference type="Pfam" id="PF00117">
    <property type="entry name" value="GATase"/>
    <property type="match status" value="1"/>
</dbReference>
<dbReference type="InterPro" id="IPR035686">
    <property type="entry name" value="CPSase_GATase1"/>
</dbReference>
<dbReference type="eggNOG" id="COG0505">
    <property type="taxonomic scope" value="Bacteria"/>
</dbReference>
<evidence type="ECO:0000256" key="5">
    <source>
        <dbReference type="ARBA" id="ARBA00022741"/>
    </source>
</evidence>
<dbReference type="KEGG" id="css:Cst_c08270"/>
<comment type="similarity">
    <text evidence="3 11">Belongs to the CarA family.</text>
</comment>
<dbReference type="InterPro" id="IPR036480">
    <property type="entry name" value="CarbP_synth_ssu_N_sf"/>
</dbReference>
<dbReference type="GO" id="GO:0005524">
    <property type="term" value="F:ATP binding"/>
    <property type="evidence" value="ECO:0007669"/>
    <property type="project" value="UniProtKB-UniRule"/>
</dbReference>
<dbReference type="Gene3D" id="3.50.30.20">
    <property type="entry name" value="Carbamoyl-phosphate synthase small subunit, N-terminal domain"/>
    <property type="match status" value="1"/>
</dbReference>
<evidence type="ECO:0000256" key="3">
    <source>
        <dbReference type="ARBA" id="ARBA00007800"/>
    </source>
</evidence>
<dbReference type="InterPro" id="IPR006274">
    <property type="entry name" value="CarbamoylP_synth_ssu"/>
</dbReference>
<keyword evidence="7 11" id="KW-0315">Glutamine amidotransferase</keyword>
<dbReference type="FunFam" id="3.50.30.20:FF:000001">
    <property type="entry name" value="Carbamoyl-phosphate synthase small chain"/>
    <property type="match status" value="1"/>
</dbReference>
<feature type="binding site" evidence="11">
    <location>
        <position position="296"/>
    </location>
    <ligand>
        <name>L-glutamine</name>
        <dbReference type="ChEBI" id="CHEBI:58359"/>
    </ligand>
</feature>
<dbReference type="Gene3D" id="3.40.50.880">
    <property type="match status" value="1"/>
</dbReference>
<dbReference type="GO" id="GO:0006207">
    <property type="term" value="P:'de novo' pyrimidine nucleobase biosynthetic process"/>
    <property type="evidence" value="ECO:0007669"/>
    <property type="project" value="InterPro"/>
</dbReference>
<evidence type="ECO:0000259" key="12">
    <source>
        <dbReference type="SMART" id="SM01097"/>
    </source>
</evidence>
<dbReference type="NCBIfam" id="NF009475">
    <property type="entry name" value="PRK12838.1"/>
    <property type="match status" value="1"/>
</dbReference>
<dbReference type="InterPro" id="IPR050472">
    <property type="entry name" value="Anth_synth/Amidotransfase"/>
</dbReference>
<keyword evidence="14" id="KW-1185">Reference proteome</keyword>
<feature type="active site" evidence="11">
    <location>
        <position position="339"/>
    </location>
</feature>
<dbReference type="EC" id="6.3.5.5" evidence="11"/>
<dbReference type="GO" id="GO:0004359">
    <property type="term" value="F:glutaminase activity"/>
    <property type="evidence" value="ECO:0007669"/>
    <property type="project" value="RHEA"/>
</dbReference>
<dbReference type="PRINTS" id="PR00099">
    <property type="entry name" value="CPSGATASE"/>
</dbReference>
<comment type="catalytic activity">
    <reaction evidence="10 11">
        <text>L-glutamine + H2O = L-glutamate + NH4(+)</text>
        <dbReference type="Rhea" id="RHEA:15889"/>
        <dbReference type="ChEBI" id="CHEBI:15377"/>
        <dbReference type="ChEBI" id="CHEBI:28938"/>
        <dbReference type="ChEBI" id="CHEBI:29985"/>
        <dbReference type="ChEBI" id="CHEBI:58359"/>
    </reaction>
</comment>
<comment type="pathway">
    <text evidence="2 11">Amino-acid biosynthesis; L-arginine biosynthesis; carbamoyl phosphate from bicarbonate: step 1/1.</text>
</comment>
<comment type="subunit">
    <text evidence="11">Composed of two chains; the small (or glutamine) chain promotes the hydrolysis of glutamine to ammonia, which is used by the large (or ammonia) chain to synthesize carbamoyl phosphate. Tetramer of heterodimers (alpha,beta)4.</text>
</comment>
<dbReference type="InterPro" id="IPR017926">
    <property type="entry name" value="GATASE"/>
</dbReference>
<dbReference type="EMBL" id="CP004044">
    <property type="protein sequence ID" value="AGC67826.1"/>
    <property type="molecule type" value="Genomic_DNA"/>
</dbReference>
<evidence type="ECO:0000256" key="11">
    <source>
        <dbReference type="HAMAP-Rule" id="MF_01209"/>
    </source>
</evidence>
<comment type="pathway">
    <text evidence="1 11">Pyrimidine metabolism; UMP biosynthesis via de novo pathway; (S)-dihydroorotate from bicarbonate: step 1/3.</text>
</comment>
<evidence type="ECO:0000256" key="2">
    <source>
        <dbReference type="ARBA" id="ARBA00005077"/>
    </source>
</evidence>
<feature type="binding site" evidence="11">
    <location>
        <position position="256"/>
    </location>
    <ligand>
        <name>L-glutamine</name>
        <dbReference type="ChEBI" id="CHEBI:58359"/>
    </ligand>
</feature>
<dbReference type="STRING" id="1121335.Cst_c08270"/>
<feature type="binding site" evidence="11">
    <location>
        <position position="294"/>
    </location>
    <ligand>
        <name>L-glutamine</name>
        <dbReference type="ChEBI" id="CHEBI:58359"/>
    </ligand>
</feature>
<dbReference type="GO" id="GO:0004088">
    <property type="term" value="F:carbamoyl-phosphate synthase (glutamine-hydrolyzing) activity"/>
    <property type="evidence" value="ECO:0007669"/>
    <property type="project" value="UniProtKB-UniRule"/>
</dbReference>
<feature type="binding site" evidence="11">
    <location>
        <position position="226"/>
    </location>
    <ligand>
        <name>L-glutamine</name>
        <dbReference type="ChEBI" id="CHEBI:58359"/>
    </ligand>
</feature>
<dbReference type="UniPathway" id="UPA00070">
    <property type="reaction ID" value="UER00115"/>
</dbReference>
<dbReference type="SUPFAM" id="SSF52317">
    <property type="entry name" value="Class I glutamine amidotransferase-like"/>
    <property type="match status" value="1"/>
</dbReference>
<feature type="binding site" evidence="11">
    <location>
        <position position="52"/>
    </location>
    <ligand>
        <name>L-glutamine</name>
        <dbReference type="ChEBI" id="CHEBI:58359"/>
    </ligand>
</feature>
<keyword evidence="5 11" id="KW-0547">Nucleotide-binding</keyword>
<dbReference type="InterPro" id="IPR029062">
    <property type="entry name" value="Class_I_gatase-like"/>
</dbReference>
<evidence type="ECO:0000256" key="7">
    <source>
        <dbReference type="ARBA" id="ARBA00022962"/>
    </source>
</evidence>
<dbReference type="PATRIC" id="fig|1121335.3.peg.800"/>
<evidence type="ECO:0000256" key="1">
    <source>
        <dbReference type="ARBA" id="ARBA00004812"/>
    </source>
</evidence>
<dbReference type="InterPro" id="IPR002474">
    <property type="entry name" value="CarbamoylP_synth_ssu_N"/>
</dbReference>
<keyword evidence="8 11" id="KW-0665">Pyrimidine biosynthesis</keyword>
<gene>
    <name evidence="11 13" type="primary">carA</name>
    <name evidence="13" type="ordered locus">Cst_c08270</name>
</gene>
<comment type="catalytic activity">
    <reaction evidence="9 11">
        <text>hydrogencarbonate + L-glutamine + 2 ATP + H2O = carbamoyl phosphate + L-glutamate + 2 ADP + phosphate + 2 H(+)</text>
        <dbReference type="Rhea" id="RHEA:18633"/>
        <dbReference type="ChEBI" id="CHEBI:15377"/>
        <dbReference type="ChEBI" id="CHEBI:15378"/>
        <dbReference type="ChEBI" id="CHEBI:17544"/>
        <dbReference type="ChEBI" id="CHEBI:29985"/>
        <dbReference type="ChEBI" id="CHEBI:30616"/>
        <dbReference type="ChEBI" id="CHEBI:43474"/>
        <dbReference type="ChEBI" id="CHEBI:58228"/>
        <dbReference type="ChEBI" id="CHEBI:58359"/>
        <dbReference type="ChEBI" id="CHEBI:456216"/>
        <dbReference type="EC" id="6.3.5.5"/>
    </reaction>
</comment>
<dbReference type="UniPathway" id="UPA00068">
    <property type="reaction ID" value="UER00171"/>
</dbReference>
<evidence type="ECO:0000256" key="10">
    <source>
        <dbReference type="ARBA" id="ARBA00049285"/>
    </source>
</evidence>
<proteinExistence type="inferred from homology"/>
<feature type="binding site" evidence="11">
    <location>
        <position position="224"/>
    </location>
    <ligand>
        <name>L-glutamine</name>
        <dbReference type="ChEBI" id="CHEBI:58359"/>
    </ligand>
</feature>
<organism evidence="13 14">
    <name type="scientific">Thermoclostridium stercorarium (strain ATCC 35414 / DSM 8532 / NCIMB 11754)</name>
    <name type="common">Clostridium stercorarium</name>
    <dbReference type="NCBI Taxonomy" id="1121335"/>
    <lineage>
        <taxon>Bacteria</taxon>
        <taxon>Bacillati</taxon>
        <taxon>Bacillota</taxon>
        <taxon>Clostridia</taxon>
        <taxon>Eubacteriales</taxon>
        <taxon>Oscillospiraceae</taxon>
        <taxon>Thermoclostridium</taxon>
    </lineage>
</organism>
<dbReference type="AlphaFoldDB" id="L7VMY1"/>
<keyword evidence="6 11" id="KW-0067">ATP-binding</keyword>
<dbReference type="CDD" id="cd01744">
    <property type="entry name" value="GATase1_CPSase"/>
    <property type="match status" value="1"/>
</dbReference>
<dbReference type="Proteomes" id="UP000011220">
    <property type="component" value="Chromosome"/>
</dbReference>
<reference evidence="13 14" key="1">
    <citation type="journal article" date="2013" name="Genome Announc.">
        <title>Complete genome sequence of Clostridium stercorarium subsp. stercorarium strain DSM 8532, a thermophilic degrader of plant cell wall fibers.</title>
        <authorList>
            <person name="Poehlein A."/>
            <person name="Zverlov V.V."/>
            <person name="Daniel R."/>
            <person name="Schwarz W.H."/>
            <person name="Liebl W."/>
        </authorList>
    </citation>
    <scope>NUCLEOTIDE SEQUENCE [LARGE SCALE GENOMIC DNA]</scope>
    <source>
        <strain evidence="14">ATCC 35414 / DSM 8532 / NCIMB 11754</strain>
    </source>
</reference>
<dbReference type="PRINTS" id="PR00097">
    <property type="entry name" value="ANTSNTHASEII"/>
</dbReference>
<dbReference type="PRINTS" id="PR00096">
    <property type="entry name" value="GATASE"/>
</dbReference>
<feature type="region of interest" description="CPSase" evidence="11">
    <location>
        <begin position="1"/>
        <end position="175"/>
    </location>
</feature>
<keyword evidence="11" id="KW-0055">Arginine biosynthesis</keyword>
<dbReference type="SUPFAM" id="SSF52021">
    <property type="entry name" value="Carbamoyl phosphate synthetase, small subunit N-terminal domain"/>
    <property type="match status" value="1"/>
</dbReference>
<evidence type="ECO:0000313" key="13">
    <source>
        <dbReference type="EMBL" id="AGC67826.1"/>
    </source>
</evidence>
<dbReference type="SMART" id="SM01097">
    <property type="entry name" value="CPSase_sm_chain"/>
    <property type="match status" value="1"/>
</dbReference>
<feature type="binding site" evidence="11">
    <location>
        <position position="297"/>
    </location>
    <ligand>
        <name>L-glutamine</name>
        <dbReference type="ChEBI" id="CHEBI:58359"/>
    </ligand>
</feature>
<evidence type="ECO:0000256" key="4">
    <source>
        <dbReference type="ARBA" id="ARBA00022598"/>
    </source>
</evidence>
<dbReference type="HAMAP" id="MF_01209">
    <property type="entry name" value="CPSase_S_chain"/>
    <property type="match status" value="1"/>
</dbReference>
<keyword evidence="11" id="KW-0028">Amino-acid biosynthesis</keyword>
<accession>L7VMY1</accession>
<comment type="function">
    <text evidence="11">Small subunit of the glutamine-dependent carbamoyl phosphate synthetase (CPSase). CPSase catalyzes the formation of carbamoyl phosphate from the ammonia moiety of glutamine, carbonate, and phosphate donated by ATP, constituting the first step of 2 biosynthetic pathways, one leading to arginine and/or urea and the other to pyrimidine nucleotides. The small subunit (glutamine amidotransferase) binds and cleaves glutamine to supply the large subunit with the substrate ammonia.</text>
</comment>
<dbReference type="GO" id="GO:0044205">
    <property type="term" value="P:'de novo' UMP biosynthetic process"/>
    <property type="evidence" value="ECO:0007669"/>
    <property type="project" value="UniProtKB-UniRule"/>
</dbReference>
<dbReference type="PROSITE" id="PS51273">
    <property type="entry name" value="GATASE_TYPE_1"/>
    <property type="match status" value="1"/>
</dbReference>
<dbReference type="PANTHER" id="PTHR43418">
    <property type="entry name" value="MULTIFUNCTIONAL TRYPTOPHAN BIOSYNTHESIS PROTEIN-RELATED"/>
    <property type="match status" value="1"/>
</dbReference>
<feature type="domain" description="Carbamoyl-phosphate synthase small subunit N-terminal" evidence="12">
    <location>
        <begin position="8"/>
        <end position="138"/>
    </location>
</feature>
<feature type="active site" description="Nucleophile" evidence="11">
    <location>
        <position position="252"/>
    </location>
</feature>